<dbReference type="Gene3D" id="1.10.260.40">
    <property type="entry name" value="lambda repressor-like DNA-binding domains"/>
    <property type="match status" value="1"/>
</dbReference>
<dbReference type="AlphaFoldDB" id="A0A5C5VDD8"/>
<reference evidence="3 4" key="1">
    <citation type="submission" date="2019-02" db="EMBL/GenBank/DDBJ databases">
        <title>Deep-cultivation of Planctomycetes and their phenomic and genomic characterization uncovers novel biology.</title>
        <authorList>
            <person name="Wiegand S."/>
            <person name="Jogler M."/>
            <person name="Boedeker C."/>
            <person name="Pinto D."/>
            <person name="Vollmers J."/>
            <person name="Rivas-Marin E."/>
            <person name="Kohn T."/>
            <person name="Peeters S.H."/>
            <person name="Heuer A."/>
            <person name="Rast P."/>
            <person name="Oberbeckmann S."/>
            <person name="Bunk B."/>
            <person name="Jeske O."/>
            <person name="Meyerdierks A."/>
            <person name="Storesund J.E."/>
            <person name="Kallscheuer N."/>
            <person name="Luecker S."/>
            <person name="Lage O.M."/>
            <person name="Pohl T."/>
            <person name="Merkel B.J."/>
            <person name="Hornburger P."/>
            <person name="Mueller R.-W."/>
            <person name="Bruemmer F."/>
            <person name="Labrenz M."/>
            <person name="Spormann A.M."/>
            <person name="Op Den Camp H."/>
            <person name="Overmann J."/>
            <person name="Amann R."/>
            <person name="Jetten M.S.M."/>
            <person name="Mascher T."/>
            <person name="Medema M.H."/>
            <person name="Devos D.P."/>
            <person name="Kaster A.-K."/>
            <person name="Ovreas L."/>
            <person name="Rohde M."/>
            <person name="Galperin M.Y."/>
            <person name="Jogler C."/>
        </authorList>
    </citation>
    <scope>NUCLEOTIDE SEQUENCE [LARGE SCALE GENOMIC DNA]</scope>
    <source>
        <strain evidence="3 4">KOR34</strain>
    </source>
</reference>
<dbReference type="RefSeq" id="WP_146563693.1">
    <property type="nucleotide sequence ID" value="NZ_SIHJ01000001.1"/>
</dbReference>
<dbReference type="Proteomes" id="UP000316714">
    <property type="component" value="Unassembled WGS sequence"/>
</dbReference>
<dbReference type="InterPro" id="IPR010982">
    <property type="entry name" value="Lambda_DNA-bd_dom_sf"/>
</dbReference>
<name>A0A5C5VDD8_9BACT</name>
<dbReference type="OrthoDB" id="9796786at2"/>
<dbReference type="PANTHER" id="PTHR36924:SF1">
    <property type="entry name" value="ANTITOXIN HIGA-1"/>
    <property type="match status" value="1"/>
</dbReference>
<accession>A0A5C5VDD8</accession>
<gene>
    <name evidence="3" type="ORF">KOR34_15730</name>
</gene>
<sequence>MDTFVPAEPIPPGEYLQDELDARGWTHEDLSEVTGITRRQIANIVKGKSGVTPESAKAIAAAFDQEPATWMNFQVAFELANAAVEEREIRKLARLHEMLPIREMRRRNWLPKKCSTEKLEDAVCSFLEIGDLSERPKLCVAARKSDDYTFNNPAQLAWYYRIKKVAPAAPVEGKYSDSNWAPGVEDLLKLAANAEDARRVPRVLADMGIRFVLLQHIQRSKIDGVAMWLDDDSPVVGLSLRYDRLDNFWFSLLHELVHIKHKHASPVDEEIGPKEGLDDIEVTANSEASATLVAPEKLESFIRRCGPGFQMTRVVQFARSQGIHPHIVAGQLRHRDVIKHYQLTKLNEKVASHIKGQALTEGWGDFIALEH</sequence>
<evidence type="ECO:0000313" key="4">
    <source>
        <dbReference type="Proteomes" id="UP000316714"/>
    </source>
</evidence>
<dbReference type="GO" id="GO:0003677">
    <property type="term" value="F:DNA binding"/>
    <property type="evidence" value="ECO:0007669"/>
    <property type="project" value="UniProtKB-KW"/>
</dbReference>
<organism evidence="3 4">
    <name type="scientific">Posidoniimonas corsicana</name>
    <dbReference type="NCBI Taxonomy" id="1938618"/>
    <lineage>
        <taxon>Bacteria</taxon>
        <taxon>Pseudomonadati</taxon>
        <taxon>Planctomycetota</taxon>
        <taxon>Planctomycetia</taxon>
        <taxon>Pirellulales</taxon>
        <taxon>Lacipirellulaceae</taxon>
        <taxon>Posidoniimonas</taxon>
    </lineage>
</organism>
<dbReference type="EMBL" id="SIHJ01000001">
    <property type="protein sequence ID" value="TWT36634.1"/>
    <property type="molecule type" value="Genomic_DNA"/>
</dbReference>
<dbReference type="PANTHER" id="PTHR36924">
    <property type="entry name" value="ANTITOXIN HIGA-1"/>
    <property type="match status" value="1"/>
</dbReference>
<comment type="caution">
    <text evidence="3">The sequence shown here is derived from an EMBL/GenBank/DDBJ whole genome shotgun (WGS) entry which is preliminary data.</text>
</comment>
<evidence type="ECO:0000256" key="1">
    <source>
        <dbReference type="ARBA" id="ARBA00023125"/>
    </source>
</evidence>
<evidence type="ECO:0000259" key="2">
    <source>
        <dbReference type="PROSITE" id="PS50943"/>
    </source>
</evidence>
<feature type="domain" description="HTH cro/C1-type" evidence="2">
    <location>
        <begin position="16"/>
        <end position="70"/>
    </location>
</feature>
<dbReference type="InterPro" id="IPR013430">
    <property type="entry name" value="Toxin_antidote_HigA"/>
</dbReference>
<dbReference type="PROSITE" id="PS50943">
    <property type="entry name" value="HTH_CROC1"/>
    <property type="match status" value="1"/>
</dbReference>
<dbReference type="InterPro" id="IPR001387">
    <property type="entry name" value="Cro/C1-type_HTH"/>
</dbReference>
<dbReference type="SUPFAM" id="SSF47413">
    <property type="entry name" value="lambda repressor-like DNA-binding domains"/>
    <property type="match status" value="1"/>
</dbReference>
<keyword evidence="1" id="KW-0238">DNA-binding</keyword>
<dbReference type="NCBIfam" id="TIGR02607">
    <property type="entry name" value="antidote_HigA"/>
    <property type="match status" value="1"/>
</dbReference>
<dbReference type="Pfam" id="PF01381">
    <property type="entry name" value="HTH_3"/>
    <property type="match status" value="1"/>
</dbReference>
<dbReference type="SMART" id="SM00530">
    <property type="entry name" value="HTH_XRE"/>
    <property type="match status" value="1"/>
</dbReference>
<protein>
    <submittedName>
        <fullName evidence="3">Helix-turn-helix protein</fullName>
    </submittedName>
</protein>
<dbReference type="CDD" id="cd00093">
    <property type="entry name" value="HTH_XRE"/>
    <property type="match status" value="1"/>
</dbReference>
<proteinExistence type="predicted"/>
<keyword evidence="4" id="KW-1185">Reference proteome</keyword>
<evidence type="ECO:0000313" key="3">
    <source>
        <dbReference type="EMBL" id="TWT36634.1"/>
    </source>
</evidence>